<protein>
    <submittedName>
        <fullName evidence="2">Unnamed protein product</fullName>
    </submittedName>
</protein>
<keyword evidence="3" id="KW-1185">Reference proteome</keyword>
<name>A0A9W6YRF0_9STRA</name>
<dbReference type="Proteomes" id="UP001165121">
    <property type="component" value="Unassembled WGS sequence"/>
</dbReference>
<feature type="transmembrane region" description="Helical" evidence="1">
    <location>
        <begin position="92"/>
        <end position="116"/>
    </location>
</feature>
<dbReference type="EMBL" id="BSXT01019122">
    <property type="protein sequence ID" value="GMG17848.1"/>
    <property type="molecule type" value="Genomic_DNA"/>
</dbReference>
<reference evidence="2" key="1">
    <citation type="submission" date="2023-04" db="EMBL/GenBank/DDBJ databases">
        <title>Phytophthora fragariaefolia NBRC 109709.</title>
        <authorList>
            <person name="Ichikawa N."/>
            <person name="Sato H."/>
            <person name="Tonouchi N."/>
        </authorList>
    </citation>
    <scope>NUCLEOTIDE SEQUENCE</scope>
    <source>
        <strain evidence="2">NBRC 109709</strain>
    </source>
</reference>
<sequence>MGRQLRVATFWLLDMPSVALAVINGYIVLFAVRLVFRRRWPGTTSDSGAGVLRMVFVAFCSSLVVLVTLVAISRADRDTRALMVPPWMTFGYSVVVWTALGLLMLKYWGQVVQILWRHRRRNQWNAIDREETSNKASSRLPVLGISCLKSLAICSTVLAELMVVRGILCIVAASQHEEETVEVTSWRSITLHYFGWEIANVLIILRMLHQTPIAVHSFNEKMGSAGKASMQRSEAPSAPDFNDGEVQIRFEVPRIRELVTDYIAPSNTPLVFARRRGLEHERTVENRYCSVHHTGTPSEGAEYVSCRCCRDIIENQFLSKANVPLLAEEHEFTDESSC</sequence>
<dbReference type="OrthoDB" id="112202at2759"/>
<keyword evidence="1" id="KW-0812">Transmembrane</keyword>
<evidence type="ECO:0000256" key="1">
    <source>
        <dbReference type="SAM" id="Phobius"/>
    </source>
</evidence>
<feature type="transmembrane region" description="Helical" evidence="1">
    <location>
        <begin position="15"/>
        <end position="36"/>
    </location>
</feature>
<dbReference type="AlphaFoldDB" id="A0A9W6YRF0"/>
<proteinExistence type="predicted"/>
<keyword evidence="1" id="KW-1133">Transmembrane helix</keyword>
<accession>A0A9W6YRF0</accession>
<organism evidence="2 3">
    <name type="scientific">Phytophthora fragariaefolia</name>
    <dbReference type="NCBI Taxonomy" id="1490495"/>
    <lineage>
        <taxon>Eukaryota</taxon>
        <taxon>Sar</taxon>
        <taxon>Stramenopiles</taxon>
        <taxon>Oomycota</taxon>
        <taxon>Peronosporomycetes</taxon>
        <taxon>Peronosporales</taxon>
        <taxon>Peronosporaceae</taxon>
        <taxon>Phytophthora</taxon>
    </lineage>
</organism>
<evidence type="ECO:0000313" key="2">
    <source>
        <dbReference type="EMBL" id="GMG17848.1"/>
    </source>
</evidence>
<feature type="transmembrane region" description="Helical" evidence="1">
    <location>
        <begin position="48"/>
        <end position="72"/>
    </location>
</feature>
<comment type="caution">
    <text evidence="2">The sequence shown here is derived from an EMBL/GenBank/DDBJ whole genome shotgun (WGS) entry which is preliminary data.</text>
</comment>
<keyword evidence="1" id="KW-0472">Membrane</keyword>
<gene>
    <name evidence="2" type="ORF">Pfra01_003040400</name>
</gene>
<evidence type="ECO:0000313" key="3">
    <source>
        <dbReference type="Proteomes" id="UP001165121"/>
    </source>
</evidence>